<keyword evidence="1" id="KW-1133">Transmembrane helix</keyword>
<accession>A0A1I5XGG6</accession>
<keyword evidence="3" id="KW-1185">Reference proteome</keyword>
<feature type="transmembrane region" description="Helical" evidence="1">
    <location>
        <begin position="65"/>
        <end position="85"/>
    </location>
</feature>
<keyword evidence="1" id="KW-0472">Membrane</keyword>
<evidence type="ECO:0000313" key="3">
    <source>
        <dbReference type="Proteomes" id="UP000243106"/>
    </source>
</evidence>
<sequence>MPTAPKLVAGLLLAALAFVVTEMVKAGLPSSITVGAVSEVNALIAFFGGWKFIGARVGKGTSAAITNGITGTFATTVVCLFVHAVEQMVADSMDRKYRTVFEAIDGAITYFLEYGSFLLTLNILGLMAIGAIIVAVAAEVASHYWR</sequence>
<dbReference type="InterPro" id="IPR047784">
    <property type="entry name" value="TrgA"/>
</dbReference>
<name>A0A1I5XGG6_9RHOB</name>
<dbReference type="AlphaFoldDB" id="A0A1I5XGG6"/>
<proteinExistence type="predicted"/>
<dbReference type="RefSeq" id="WP_093010085.1">
    <property type="nucleotide sequence ID" value="NZ_FOXV01000003.1"/>
</dbReference>
<reference evidence="3" key="1">
    <citation type="submission" date="2016-10" db="EMBL/GenBank/DDBJ databases">
        <authorList>
            <person name="Varghese N."/>
            <person name="Submissions S."/>
        </authorList>
    </citation>
    <scope>NUCLEOTIDE SEQUENCE [LARGE SCALE GENOMIC DNA]</scope>
    <source>
        <strain evidence="3">JCM 10271</strain>
    </source>
</reference>
<evidence type="ECO:0000256" key="1">
    <source>
        <dbReference type="SAM" id="Phobius"/>
    </source>
</evidence>
<evidence type="ECO:0008006" key="4">
    <source>
        <dbReference type="Google" id="ProtNLM"/>
    </source>
</evidence>
<feature type="transmembrane region" description="Helical" evidence="1">
    <location>
        <begin position="117"/>
        <end position="138"/>
    </location>
</feature>
<organism evidence="2 3">
    <name type="scientific">Roseivivax halotolerans</name>
    <dbReference type="NCBI Taxonomy" id="93684"/>
    <lineage>
        <taxon>Bacteria</taxon>
        <taxon>Pseudomonadati</taxon>
        <taxon>Pseudomonadota</taxon>
        <taxon>Alphaproteobacteria</taxon>
        <taxon>Rhodobacterales</taxon>
        <taxon>Roseobacteraceae</taxon>
        <taxon>Roseivivax</taxon>
    </lineage>
</organism>
<gene>
    <name evidence="2" type="ORF">SAMN05421853_103388</name>
</gene>
<dbReference type="NCBIfam" id="NF033773">
    <property type="entry name" value="tellur_TrgA"/>
    <property type="match status" value="1"/>
</dbReference>
<keyword evidence="1" id="KW-0812">Transmembrane</keyword>
<dbReference type="Proteomes" id="UP000243106">
    <property type="component" value="Unassembled WGS sequence"/>
</dbReference>
<dbReference type="EMBL" id="FOXV01000003">
    <property type="protein sequence ID" value="SFQ31062.1"/>
    <property type="molecule type" value="Genomic_DNA"/>
</dbReference>
<feature type="transmembrane region" description="Helical" evidence="1">
    <location>
        <begin position="36"/>
        <end position="53"/>
    </location>
</feature>
<dbReference type="STRING" id="93684.SAMN05421853_103388"/>
<evidence type="ECO:0000313" key="2">
    <source>
        <dbReference type="EMBL" id="SFQ31062.1"/>
    </source>
</evidence>
<protein>
    <recommendedName>
        <fullName evidence="4">TrgA family protein</fullName>
    </recommendedName>
</protein>